<dbReference type="Gene3D" id="3.40.50.410">
    <property type="entry name" value="von Willebrand factor, type A domain"/>
    <property type="match status" value="1"/>
</dbReference>
<feature type="compositionally biased region" description="Acidic residues" evidence="9">
    <location>
        <begin position="4164"/>
        <end position="4190"/>
    </location>
</feature>
<dbReference type="InterPro" id="IPR027417">
    <property type="entry name" value="P-loop_NTPase"/>
</dbReference>
<evidence type="ECO:0000256" key="4">
    <source>
        <dbReference type="ARBA" id="ARBA00017143"/>
    </source>
</evidence>
<feature type="domain" description="VWFA" evidence="10">
    <location>
        <begin position="4666"/>
        <end position="4859"/>
    </location>
</feature>
<dbReference type="FunFam" id="3.40.50.300:FF:000142">
    <property type="entry name" value="Midasin"/>
    <property type="match status" value="1"/>
</dbReference>
<evidence type="ECO:0000256" key="9">
    <source>
        <dbReference type="SAM" id="MobiDB-lite"/>
    </source>
</evidence>
<dbReference type="InterPro" id="IPR003593">
    <property type="entry name" value="AAA+_ATPase"/>
</dbReference>
<evidence type="ECO:0000256" key="8">
    <source>
        <dbReference type="ARBA" id="ARBA00023242"/>
    </source>
</evidence>
<organism evidence="11 12">
    <name type="scientific">Trachymyrmex septentrionalis</name>
    <dbReference type="NCBI Taxonomy" id="34720"/>
    <lineage>
        <taxon>Eukaryota</taxon>
        <taxon>Metazoa</taxon>
        <taxon>Ecdysozoa</taxon>
        <taxon>Arthropoda</taxon>
        <taxon>Hexapoda</taxon>
        <taxon>Insecta</taxon>
        <taxon>Pterygota</taxon>
        <taxon>Neoptera</taxon>
        <taxon>Endopterygota</taxon>
        <taxon>Hymenoptera</taxon>
        <taxon>Apocrita</taxon>
        <taxon>Aculeata</taxon>
        <taxon>Formicoidea</taxon>
        <taxon>Formicidae</taxon>
        <taxon>Myrmicinae</taxon>
        <taxon>Trachymyrmex</taxon>
    </lineage>
</organism>
<dbReference type="SMART" id="SM00382">
    <property type="entry name" value="AAA"/>
    <property type="match status" value="6"/>
</dbReference>
<dbReference type="FunFam" id="3.40.50.410:FF:000028">
    <property type="entry name" value="Midasin"/>
    <property type="match status" value="1"/>
</dbReference>
<dbReference type="CDD" id="cd00009">
    <property type="entry name" value="AAA"/>
    <property type="match status" value="1"/>
</dbReference>
<keyword evidence="8" id="KW-0539">Nucleus</keyword>
<dbReference type="SUPFAM" id="SSF52540">
    <property type="entry name" value="P-loop containing nucleoside triphosphate hydrolases"/>
    <property type="match status" value="7"/>
</dbReference>
<feature type="compositionally biased region" description="Basic and acidic residues" evidence="9">
    <location>
        <begin position="4225"/>
        <end position="4242"/>
    </location>
</feature>
<name>A0A195EX68_9HYME</name>
<evidence type="ECO:0000256" key="2">
    <source>
        <dbReference type="ARBA" id="ARBA00004642"/>
    </source>
</evidence>
<dbReference type="FunFam" id="3.40.50.300:FF:000764">
    <property type="entry name" value="Midasin"/>
    <property type="match status" value="1"/>
</dbReference>
<dbReference type="InterPro" id="IPR002035">
    <property type="entry name" value="VWF_A"/>
</dbReference>
<feature type="compositionally biased region" description="Basic and acidic residues" evidence="9">
    <location>
        <begin position="4107"/>
        <end position="4163"/>
    </location>
</feature>
<feature type="compositionally biased region" description="Basic and acidic residues" evidence="9">
    <location>
        <begin position="4316"/>
        <end position="4340"/>
    </location>
</feature>
<dbReference type="GO" id="GO:0016887">
    <property type="term" value="F:ATP hydrolysis activity"/>
    <property type="evidence" value="ECO:0007669"/>
    <property type="project" value="InterPro"/>
</dbReference>
<dbReference type="PANTHER" id="PTHR48103:SF2">
    <property type="entry name" value="MIDASIN"/>
    <property type="match status" value="1"/>
</dbReference>
<evidence type="ECO:0000256" key="1">
    <source>
        <dbReference type="ARBA" id="ARBA00004604"/>
    </source>
</evidence>
<dbReference type="GO" id="GO:0000055">
    <property type="term" value="P:ribosomal large subunit export from nucleus"/>
    <property type="evidence" value="ECO:0007669"/>
    <property type="project" value="TreeGrafter"/>
</dbReference>
<dbReference type="GO" id="GO:0030687">
    <property type="term" value="C:preribosome, large subunit precursor"/>
    <property type="evidence" value="ECO:0007669"/>
    <property type="project" value="TreeGrafter"/>
</dbReference>
<evidence type="ECO:0000259" key="10">
    <source>
        <dbReference type="PROSITE" id="PS50234"/>
    </source>
</evidence>
<dbReference type="GO" id="GO:0000027">
    <property type="term" value="P:ribosomal large subunit assembly"/>
    <property type="evidence" value="ECO:0007669"/>
    <property type="project" value="InterPro"/>
</dbReference>
<keyword evidence="12" id="KW-1185">Reference proteome</keyword>
<gene>
    <name evidence="11" type="ORF">ALC56_12828</name>
</gene>
<reference evidence="11 12" key="1">
    <citation type="submission" date="2016-03" db="EMBL/GenBank/DDBJ databases">
        <title>Trachymyrmex septentrionalis WGS genome.</title>
        <authorList>
            <person name="Nygaard S."/>
            <person name="Hu H."/>
            <person name="Boomsma J."/>
            <person name="Zhang G."/>
        </authorList>
    </citation>
    <scope>NUCLEOTIDE SEQUENCE [LARGE SCALE GENOMIC DNA]</scope>
    <source>
        <strain evidence="11">Tsep2-gDNA-1</strain>
        <tissue evidence="11">Whole body</tissue>
    </source>
</reference>
<dbReference type="Pfam" id="PF17867">
    <property type="entry name" value="AAA_lid_7"/>
    <property type="match status" value="3"/>
</dbReference>
<evidence type="ECO:0000256" key="3">
    <source>
        <dbReference type="ARBA" id="ARBA00007188"/>
    </source>
</evidence>
<evidence type="ECO:0000313" key="12">
    <source>
        <dbReference type="Proteomes" id="UP000078541"/>
    </source>
</evidence>
<feature type="compositionally biased region" description="Low complexity" evidence="9">
    <location>
        <begin position="4347"/>
        <end position="4362"/>
    </location>
</feature>
<feature type="compositionally biased region" description="Acidic residues" evidence="9">
    <location>
        <begin position="4198"/>
        <end position="4221"/>
    </location>
</feature>
<proteinExistence type="inferred from homology"/>
<dbReference type="GO" id="GO:0005730">
    <property type="term" value="C:nucleolus"/>
    <property type="evidence" value="ECO:0007669"/>
    <property type="project" value="UniProtKB-SubCell"/>
</dbReference>
<dbReference type="SUPFAM" id="SSF53300">
    <property type="entry name" value="vWA-like"/>
    <property type="match status" value="1"/>
</dbReference>
<dbReference type="InterPro" id="IPR011704">
    <property type="entry name" value="ATPase_dyneun-rel_AAA"/>
</dbReference>
<dbReference type="InterPro" id="IPR012099">
    <property type="entry name" value="Midasin"/>
</dbReference>
<dbReference type="Pfam" id="PF07728">
    <property type="entry name" value="AAA_5"/>
    <property type="match status" value="8"/>
</dbReference>
<keyword evidence="7" id="KW-0143">Chaperone</keyword>
<comment type="subcellular location">
    <subcellularLocation>
        <location evidence="1">Nucleus</location>
        <location evidence="1">Nucleolus</location>
    </subcellularLocation>
    <subcellularLocation>
        <location evidence="2">Nucleus</location>
        <location evidence="2">Nucleoplasm</location>
    </subcellularLocation>
</comment>
<feature type="compositionally biased region" description="Basic and acidic residues" evidence="9">
    <location>
        <begin position="4378"/>
        <end position="4402"/>
    </location>
</feature>
<dbReference type="Pfam" id="PF00092">
    <property type="entry name" value="VWA"/>
    <property type="match status" value="1"/>
</dbReference>
<sequence length="4871" mass="558000">ILEILCEFLMQPECTKDVIDCFPDLLLGLISVAIPIENIQSSALIDKDIIHRLNCVILGKLLDVNQDLLIYVLHYFDINPAPFELFHSLDVVIPLKKQNRRKFSYISEVSEYDIVIACHSILQSAVSHFKHKWNWSKFYKYLTNADDRVKWVALKCIAIVLNMSESTRLSCAQTLIPNFKKFLIDYEDKSINTNIICASCESMEDIVKNISSIVSVGGILLPTLGRSQSTYNLVPVSSTKKNLQSLAIAIGSRKCICLQGPVGCGKTALVEYLARVTGHDTSNFIKMQLGDQTDSKMLLGMYRCTDIPGEFVWQPGVLTQAVIAGKWLLLEDVDSTALDVASILSNLMETGTLCVPGYRDTIYVNSGFQLFVTKRLMTSITGIQKHVTGSSNLLQKHWLCLNVEPLSTDELVTLVQTLFPILNTIATKIIDVFLLFSVGDHDSESNAYDAILSLKIGRQTSTRDLIKWCSRAIVDFNVSSSDSLLKIFQDALDVFCCSVPNQEQRLNLAKAIARKLGIIMLKAEYFCNMYKPSIDLPPEFLVAGRAKLTRKKAQYARIDIEKINFSFTRPSACLLERIAICIKQKEPVLLVGETGTGKTSSIQYLARSTGHRLIVINMNQQSESADLLGGYKPVDLKFLISPIREEFEILFRSYFMIETNKKFLEHIALCHKQQKWKNLIILMSHSAHAAVKRLRNKQDKKSQKKSDQDDIEADLNMLNKWEKMLEKLDKLGTQVKSQYALAFSFIEGSLVRALRDGYWVLLDEINLANAETLECLSGLLEGSSESLSLLERGDGEPVKRHPDFTMFACMNPATDVGKRDLPVGLRNRFTEFYVDELTEQSDLELLVSSYLAELNLPEKHKAIVKFYLNVRKEAMSTLFDGTAHKPHYSLRTLCRALYISASNPCGNVLRSLYESFSLSFLTQLDYNSYPIVQRMIAKAILDNKNIKEILGIPIPKPKCSPGEAYMYIEGYWVLQGSLTPETPSNYILTDSVKRNLKDLVRVVSIGKIPVLLQGDTSVGKTSLITYLAKTTGHVCVRINNHEHTDLQEYVGSYIADETGKLVFKEGVLVDAMRKGYWIILDELNLAPSDVLEALNRVLDDNRELFIPETQQVVKAHEHFMLFATQNPPGLYGGRKVLSRAFRNRFIELHFDEIPPNELQIILNQRCSMPESYCKQVINVMTDLQTRRKSTAAFAGKKGFITLRDLFRWGERYRLAPDIGNKLYDWSQHLADEGYLVLAAKVRKVEEADEIRQVIRKHLKRDVDPDNLFTLNDKTSPVTRHILEEILKNNISGFSHIVWTYHMRRIAVLMKKSYQFKEPVLLVGETGGGKTTVCQLIAAINGQAMRSVNCHMHTESSDFLGNLRPVRDHVEDDQKLFEWVDGPLINAMRNGDLFLADEISLADDSVLERLNSLLEPERSLLLAEKGIESLHGEGNTVIVADEKFVFVGTMNPGGDYGKKELSPALRNRFTEVWCEGCMARSDLRDIIIHNLCIDLQTRESIANAILRFTEWLQTTEVGKKLTVSIRDVLTWVTFINVSTDGTLLSKLTIGEAYYHGACLTYIDSLGSSSTGSESISKLKDFTEAALRFIKSEIENTMKYELNMEVPVINENVVVDASDIFGILPFYIKKGPYIFYENHAFTFTTPTAKLNTLKLLRALQLNKPILLEGSPGVGKTSLVSALAKATGHTLLRINLSDQTDVSDLFGADLPVEGGKGGEFAWRDGPFLRALRAGYWILLDELNLASQSVLEGLNACFDHRGEIYVPELGKTFSVKPGTRLFGCQNPLRQGGARRGLPRSFLNRFTQISVAALMEDDLKFILSVQFPQLPIELINYMVQFNNKLASEAGIVWGHTGSPWEMNLRDIIRWCEMTIEAASNEFRDNKQYFNPGDNVELIYVNRMRTNEDRQKVYQIYQEMFSSEKYPLPPNQLPMHITTDKFVIGEVMLSRKNCSEPQDFNLLVLRDQKRTLKSLMQCVKLNWMSILVGTSGSGKSSVVRLLAALTGQKLRSITVNSAMDTTEILGGFEQTDYNRHLEQLFEHVTALLIESLQTKITIDKLEQVTELHEHLEQVRHLFDENVAGRTMAVETKLFLHKIEKLSKLVSAMKLWEPSRESELQNIELRLRNLSIFVEQDKCLNAGGKFEWVDSVLVKCLQDGTWLLIDQVNLCSPAVLDRLNGLLEPNGVLSIGERGIDSNGNVVTIKPHENFRLFLTMNPRYGEISRAMRNRGVEIYMLGSKENVDKDVIDFNSLLFNTGIIKSTHRDALLEIYDRMSEEIAWDQFNVVDLLHTAFLVKQRLLRGFSAEQSIRNACIDVYIKPRPSRDLRFREHLTSLIDETVEQRVTCDEKISVIDLNAATWSVKNLQDNSRLVIIKQQGLLLNAAVKMYESSLKFDSGNIGGNIITTKSLNDFCDLKEDEKFTLDVDVADILPYLLLNFYEQSSRDDAPFRKELISKMLRGKAIFDDLEHKSALMAEVIALYCSEPTNARSSLPWDLWQIFGRIIGDNDDNTCRDTNKLLLLLYAYSMILKKDMSPKKMENKDLISIKLYSSVVNDGKLFSQLKNQPLITYFVQFLEQMRSCINAILQDININIKEYIDLRKELKWFTRFERLGEFTLIDKTEKSKGVFTNLDQISVLLRVHYKWLLKFLQSHVGGPVLLNLVLQLMLNKTNQEKEKNVLPAIALGTYTAQVNQLQLLNEILWRNSISLTNKRCNSNNSDLATLKFYLHLYSSTIHKMNVEHDIKNQVGNYADDIKFSDYFKTVEELHEAYNEIKITDDENEEESFSKTFQRGKGWMILGYIQLMLFGNLDLIDPVHKVELKLQYLEEDIDDFRKTIYITMLQDRILGISTANEHPRFAEMRNCEKRLLKTRDDLNCLRAFRPASVNFASLSRDSADFRNRIGSYTLVKKHINNLYMIADKISRNCESTDLTIAETISREAEIWGLSVQRFAEQIRIKYLSAYPDVILPLLTALAQLNHGVFILINEIRRVISLRKSGEVDLESLIYNLIRFPTIGLQQENLLNLSALCVSTNMRSLIGKNSCFTDSFVRMQEQFRIFKSGLYELHNHVILNKGLTKPLWRDMNELLQQIVLIWKQQQLEEEKRIAERDSLYKNKIESHNDTLTEEEELALEVRKLFPSYREKDFNDIEDESQPSLNDKSIPTQLDETESNFSGLITKDDIREIQQIHSNIVMSFIATKWICNSSALTSSTNYIGSLIQRYNTVYEMLDNILPSLSEGLAVKLYNSLNFLVTLGLQASQEKSADRTLRENTWSEGQMRAYDFYKDCNVEEVKQCLPLCENILNHVDNLLKEWPEHPTLRSIRCIIERIYTFSITSPISRFQTGLELLLVKMHQWEENAHSGVSMMDHVLKLTQQIIYWRKLELSCWKGCLDATYENLRLDTSKWWFFLYALIESYVTRSERDNVQETNDEPITKQKLIESLEHFMNQSSLVEFESRLDLLLTFHCHVYYFDDSDNKNELLAILWNVYNYYKQFVDDVNARIAVLKAPIEKKLKDFVKIARWNDISYWAVKETVEKTHRTLHKLIKEFQNALKQAVSSCLTVKSGSYSTEMIQFTSELITLLTKARKAPCLCKEIILVNSYPNVRKEFENFIENYMEQSVRLREINIDRSLPKNKQKSQAKSILQQKKMTLANYFKELTQMGVSYRTGILTLKNNADKVIDFTVSPLDLSTICQYFELKKADQNMLTQWKGCEKYYYKSLIRLNALNAMLSTNQTDLGLQNIERCRGYSAHLMLIAHMQKMTIVQSFDRFSSLRAQISNLSETREQDLNMLRQNKSDSTSNNSFMKRVESLKTLLITLEVGFEQLLLFLQCCPVESSSDPNRAKLTLDANALPIIAASQNDEIWKNANAMLKDSLSSVKATAKRLHTLFMPFEVLSVDHFGHSTHISFVSSKHFEFLEQCYIENGEQLKKENHTIERYESDLKHLINIILLVIQKKFKDIKEDMLHMNKKPNEENNINIEKEAEEKLKLVELVELLERDIKNELKLADIYHLFFNLLLLIREFDDPQSANHCIRLLLKCLPLLEQYILFVQFYLNEQVASFRITCKILYLQLNVFLDLAANGFCVPKDLDLEESEMNESEEKTEKGGMGLAEGEGTKDVSDRIESEDQLEDARPADQERDKQDDKTCKEEEKGIDMSENFDSKLQDMEKNDNDEEQSDDDEENDLDKEMGETEEGAEQLDKEIWGDDQEESEEDSNQQSENENEEEGTGEQIGEKEMGARDDNGTRKQDDDDTDHDENRQEENKKEINELNEPEVDEDHINPYHGKFQPQPEPEPLDLPEDMNLDENGKEDNGDEDENPFDIDEMKKPPLEKQDIELEKESEETKENDPEEDSSQSQSAQQESGHSGSSKQETVSAPQNNTMTKPVEKRKNLGESNEDRSLLDRFESTLKKLKTTYTQDEVSTDEKDDTSNADGNKAEMAQHIKDSEKFDDYTLDAATEDQVKQQASNIDKDKNEEEKKDDTMDVEMHEDKENDVTHDKINEQKPEKVSEITDNQSKKDSDGKRNMENNQIETTVELEGETAETMKVERGNESTFHTMEWNIEENESSDLSSDYVERKRFEMERMLDEWTQVPSTEEATAGWNCLCSVTDAAARDLSEKLRLVLEPTQASRLKGDYKTGKRINMRKIIPYIASQFRKDKIWLRRTKPSKRDYQIVLALDDSSSMADNHSKELAFESLSLISKAMTYLEVGQLSVISFGEQVKVLHPLGEAFTEQSGSRLIQEMRFDQKKTMIGELVDFTVDMFESQCTSSDNAKLLVVLSDGRGIFSEGKEKVNCAVRRARLVDIFLVFIIVDNPINKDSILDIRMPVFEKGKLLGIRSYMDNFPFPFYMILRDINTLPGVLSDALRQWFEVVGKIDT</sequence>
<comment type="similarity">
    <text evidence="3">Belongs to the midasin family.</text>
</comment>
<evidence type="ECO:0000256" key="5">
    <source>
        <dbReference type="ARBA" id="ARBA00022741"/>
    </source>
</evidence>
<feature type="compositionally biased region" description="Acidic residues" evidence="9">
    <location>
        <begin position="4305"/>
        <end position="4315"/>
    </location>
</feature>
<dbReference type="FunFam" id="3.40.50.300:FF:004102">
    <property type="entry name" value="Uncharacterized protein"/>
    <property type="match status" value="1"/>
</dbReference>
<dbReference type="InterPro" id="IPR036465">
    <property type="entry name" value="vWFA_dom_sf"/>
</dbReference>
<evidence type="ECO:0000313" key="11">
    <source>
        <dbReference type="EMBL" id="KYN32875.1"/>
    </source>
</evidence>
<dbReference type="Gene3D" id="3.40.50.300">
    <property type="entry name" value="P-loop containing nucleotide triphosphate hydrolases"/>
    <property type="match status" value="6"/>
</dbReference>
<dbReference type="PANTHER" id="PTHR48103">
    <property type="entry name" value="MIDASIN-RELATED"/>
    <property type="match status" value="1"/>
</dbReference>
<feature type="compositionally biased region" description="Basic and acidic residues" evidence="9">
    <location>
        <begin position="4462"/>
        <end position="4519"/>
    </location>
</feature>
<dbReference type="SMART" id="SM00327">
    <property type="entry name" value="VWA"/>
    <property type="match status" value="1"/>
</dbReference>
<evidence type="ECO:0000256" key="7">
    <source>
        <dbReference type="ARBA" id="ARBA00023186"/>
    </source>
</evidence>
<dbReference type="STRING" id="34720.A0A195EX68"/>
<dbReference type="PIRSF" id="PIRSF010340">
    <property type="entry name" value="Midasin"/>
    <property type="match status" value="1"/>
</dbReference>
<feature type="non-terminal residue" evidence="11">
    <location>
        <position position="1"/>
    </location>
</feature>
<dbReference type="PROSITE" id="PS50234">
    <property type="entry name" value="VWFA"/>
    <property type="match status" value="1"/>
</dbReference>
<dbReference type="InterPro" id="IPR048617">
    <property type="entry name" value="MDN1_AAA_lid_4"/>
</dbReference>
<dbReference type="InterPro" id="IPR041190">
    <property type="entry name" value="Midasin_AAA_lid_5"/>
</dbReference>
<dbReference type="EMBL" id="KQ981928">
    <property type="protein sequence ID" value="KYN32875.1"/>
    <property type="molecule type" value="Genomic_DNA"/>
</dbReference>
<keyword evidence="6" id="KW-0067">ATP-binding</keyword>
<dbReference type="Pfam" id="PF21108">
    <property type="entry name" value="MDN1_4th"/>
    <property type="match status" value="1"/>
</dbReference>
<feature type="compositionally biased region" description="Basic and acidic residues" evidence="9">
    <location>
        <begin position="4249"/>
        <end position="4261"/>
    </location>
</feature>
<dbReference type="Pfam" id="PF17865">
    <property type="entry name" value="AAA_lid_5"/>
    <property type="match status" value="1"/>
</dbReference>
<dbReference type="CDD" id="cd01460">
    <property type="entry name" value="vWA_midasin"/>
    <property type="match status" value="1"/>
</dbReference>
<dbReference type="Proteomes" id="UP000078541">
    <property type="component" value="Unassembled WGS sequence"/>
</dbReference>
<dbReference type="InterPro" id="IPR040848">
    <property type="entry name" value="AAA_lid_7"/>
</dbReference>
<feature type="compositionally biased region" description="Acidic residues" evidence="9">
    <location>
        <begin position="4287"/>
        <end position="4297"/>
    </location>
</feature>
<dbReference type="GO" id="GO:0005654">
    <property type="term" value="C:nucleoplasm"/>
    <property type="evidence" value="ECO:0007669"/>
    <property type="project" value="UniProtKB-SubCell"/>
</dbReference>
<accession>A0A195EX68</accession>
<dbReference type="GO" id="GO:0005524">
    <property type="term" value="F:ATP binding"/>
    <property type="evidence" value="ECO:0007669"/>
    <property type="project" value="UniProtKB-KW"/>
</dbReference>
<protein>
    <recommendedName>
        <fullName evidence="4">Midasin</fullName>
    </recommendedName>
</protein>
<feature type="compositionally biased region" description="Basic and acidic residues" evidence="9">
    <location>
        <begin position="4428"/>
        <end position="4444"/>
    </location>
</feature>
<feature type="compositionally biased region" description="Polar residues" evidence="9">
    <location>
        <begin position="4363"/>
        <end position="4376"/>
    </location>
</feature>
<keyword evidence="5" id="KW-0547">Nucleotide-binding</keyword>
<feature type="region of interest" description="Disordered" evidence="9">
    <location>
        <begin position="4087"/>
        <end position="4522"/>
    </location>
</feature>
<evidence type="ECO:0000256" key="6">
    <source>
        <dbReference type="ARBA" id="ARBA00022840"/>
    </source>
</evidence>
<dbReference type="FunFam" id="3.40.50.300:FF:000582">
    <property type="entry name" value="Midasin"/>
    <property type="match status" value="1"/>
</dbReference>